<feature type="domain" description="SH2" evidence="3">
    <location>
        <begin position="188"/>
        <end position="297"/>
    </location>
</feature>
<dbReference type="AlphaFoldDB" id="A0A8S3YZG8"/>
<dbReference type="SUPFAM" id="SSF55550">
    <property type="entry name" value="SH2 domain"/>
    <property type="match status" value="1"/>
</dbReference>
<proteinExistence type="predicted"/>
<evidence type="ECO:0000256" key="1">
    <source>
        <dbReference type="PROSITE-ProRule" id="PRU00191"/>
    </source>
</evidence>
<comment type="caution">
    <text evidence="4">The sequence shown here is derived from an EMBL/GenBank/DDBJ whole genome shotgun (WGS) entry which is preliminary data.</text>
</comment>
<reference evidence="4" key="1">
    <citation type="submission" date="2021-04" db="EMBL/GenBank/DDBJ databases">
        <authorList>
            <consortium name="Molecular Ecology Group"/>
        </authorList>
    </citation>
    <scope>NUCLEOTIDE SEQUENCE</scope>
</reference>
<dbReference type="InterPro" id="IPR036860">
    <property type="entry name" value="SH2_dom_sf"/>
</dbReference>
<evidence type="ECO:0000313" key="5">
    <source>
        <dbReference type="Proteomes" id="UP000678393"/>
    </source>
</evidence>
<evidence type="ECO:0000256" key="2">
    <source>
        <dbReference type="SAM" id="MobiDB-lite"/>
    </source>
</evidence>
<dbReference type="Gene3D" id="3.30.505.10">
    <property type="entry name" value="SH2 domain"/>
    <property type="match status" value="1"/>
</dbReference>
<dbReference type="EMBL" id="CAJHNH020000968">
    <property type="protein sequence ID" value="CAG5120812.1"/>
    <property type="molecule type" value="Genomic_DNA"/>
</dbReference>
<sequence length="312" mass="35172">MDTGSEQYMAMFQPTVHGMGNPSLKVSAVRSQSSLAHPTTPENIGYSSGNTSQNPRNQIQSVISSDSSGGSSECPVFIYSQPFTVFTEGQSSFRTPRPFHPAPPVFDALGRQMNASMPNDHNMFRTSFGASGQFHQDGCYNVSRGQLARSKSLPIHRIQTKSMVHTRSMDAQPPVENLETELLTLEGWNPHVNGDTIQETMDKFKSPDGNYIIWKSRRHNKFVISVSYLNQLFHFRVDEMTSQNNGRTVYFLFEGGYSSESFLDLLQHYKQNGIRISMQSAGKQKTYIENIHLLCPLKVTTQMVRKGTWKLK</sequence>
<accession>A0A8S3YZG8</accession>
<name>A0A8S3YZG8_9EUPU</name>
<feature type="region of interest" description="Disordered" evidence="2">
    <location>
        <begin position="27"/>
        <end position="71"/>
    </location>
</feature>
<evidence type="ECO:0000259" key="3">
    <source>
        <dbReference type="PROSITE" id="PS50001"/>
    </source>
</evidence>
<dbReference type="Proteomes" id="UP000678393">
    <property type="component" value="Unassembled WGS sequence"/>
</dbReference>
<feature type="compositionally biased region" description="Polar residues" evidence="2">
    <location>
        <begin position="29"/>
        <end position="57"/>
    </location>
</feature>
<feature type="compositionally biased region" description="Low complexity" evidence="2">
    <location>
        <begin position="58"/>
        <end position="71"/>
    </location>
</feature>
<keyword evidence="5" id="KW-1185">Reference proteome</keyword>
<protein>
    <recommendedName>
        <fullName evidence="3">SH2 domain-containing protein</fullName>
    </recommendedName>
</protein>
<dbReference type="InterPro" id="IPR000980">
    <property type="entry name" value="SH2"/>
</dbReference>
<keyword evidence="1" id="KW-0727">SH2 domain</keyword>
<gene>
    <name evidence="4" type="ORF">CUNI_LOCUS6370</name>
</gene>
<evidence type="ECO:0000313" key="4">
    <source>
        <dbReference type="EMBL" id="CAG5120812.1"/>
    </source>
</evidence>
<dbReference type="PROSITE" id="PS50001">
    <property type="entry name" value="SH2"/>
    <property type="match status" value="1"/>
</dbReference>
<dbReference type="OrthoDB" id="6163008at2759"/>
<organism evidence="4 5">
    <name type="scientific">Candidula unifasciata</name>
    <dbReference type="NCBI Taxonomy" id="100452"/>
    <lineage>
        <taxon>Eukaryota</taxon>
        <taxon>Metazoa</taxon>
        <taxon>Spiralia</taxon>
        <taxon>Lophotrochozoa</taxon>
        <taxon>Mollusca</taxon>
        <taxon>Gastropoda</taxon>
        <taxon>Heterobranchia</taxon>
        <taxon>Euthyneura</taxon>
        <taxon>Panpulmonata</taxon>
        <taxon>Eupulmonata</taxon>
        <taxon>Stylommatophora</taxon>
        <taxon>Helicina</taxon>
        <taxon>Helicoidea</taxon>
        <taxon>Geomitridae</taxon>
        <taxon>Candidula</taxon>
    </lineage>
</organism>